<comment type="caution">
    <text evidence="3">The sequence shown here is derived from an EMBL/GenBank/DDBJ whole genome shotgun (WGS) entry which is preliminary data.</text>
</comment>
<dbReference type="Proteomes" id="UP001321760">
    <property type="component" value="Unassembled WGS sequence"/>
</dbReference>
<feature type="domain" description="Clr5" evidence="2">
    <location>
        <begin position="22"/>
        <end position="74"/>
    </location>
</feature>
<gene>
    <name evidence="3" type="ORF">QBC34DRAFT_426814</name>
</gene>
<sequence length="528" mass="59214">MTDSTVRFRHSDGSGRSTNRIPEEKWEEYKDIILEKYKKGTLQLVREEMKAEYDFDATTRQLVHHIGTVWRVKKYNTRRNNASSSSQPNETTPQANSESISTTSMPDTGPDNSLPKLQPPSEYGSPQHRLLASILFATGDPAAFHLYNDLCQLGPSDELLSDLIACTRAAQTTDAVKARETLQMHVDDILNGHDDDSSLATLVDFQAARTYDFASDKNNALGQIEQRILSITIDVDSQAQLKSLPRRDRLRLDIPLYDYLCYALKRWNEPKIGPHGAMILESMNEEAILAQLVSYQLGSDKKLSCLDLCLEWCINILENNPPIPQALVDPKVSHIDPVEAAYQVVGTLWEYVPKSSTSDTHLPAWIELTKTELGIPPAELFVNIICMAMPRNPTVSIPSNTVIKTTRHSLTSLTRLKSKDLLDRFLQQVRLNNDSRMFSTGVFDATHLASPTPSIYQRFRHFVFNSFNLEPSVDYPNAYFHPPVLGDHPNTQFQPAAYAAAGGYVDDGGEFMDVEEAQDGQPGPSGWR</sequence>
<organism evidence="3 4">
    <name type="scientific">Podospora aff. communis PSN243</name>
    <dbReference type="NCBI Taxonomy" id="3040156"/>
    <lineage>
        <taxon>Eukaryota</taxon>
        <taxon>Fungi</taxon>
        <taxon>Dikarya</taxon>
        <taxon>Ascomycota</taxon>
        <taxon>Pezizomycotina</taxon>
        <taxon>Sordariomycetes</taxon>
        <taxon>Sordariomycetidae</taxon>
        <taxon>Sordariales</taxon>
        <taxon>Podosporaceae</taxon>
        <taxon>Podospora</taxon>
    </lineage>
</organism>
<evidence type="ECO:0000313" key="4">
    <source>
        <dbReference type="Proteomes" id="UP001321760"/>
    </source>
</evidence>
<feature type="compositionally biased region" description="Polar residues" evidence="1">
    <location>
        <begin position="78"/>
        <end position="106"/>
    </location>
</feature>
<dbReference type="InterPro" id="IPR025676">
    <property type="entry name" value="Clr5_dom"/>
</dbReference>
<accession>A0AAV9GII8</accession>
<protein>
    <recommendedName>
        <fullName evidence="2">Clr5 domain-containing protein</fullName>
    </recommendedName>
</protein>
<name>A0AAV9GII8_9PEZI</name>
<evidence type="ECO:0000313" key="3">
    <source>
        <dbReference type="EMBL" id="KAK4448151.1"/>
    </source>
</evidence>
<dbReference type="Pfam" id="PF14420">
    <property type="entry name" value="Clr5"/>
    <property type="match status" value="1"/>
</dbReference>
<reference evidence="3" key="2">
    <citation type="submission" date="2023-05" db="EMBL/GenBank/DDBJ databases">
        <authorList>
            <consortium name="Lawrence Berkeley National Laboratory"/>
            <person name="Steindorff A."/>
            <person name="Hensen N."/>
            <person name="Bonometti L."/>
            <person name="Westerberg I."/>
            <person name="Brannstrom I.O."/>
            <person name="Guillou S."/>
            <person name="Cros-Aarteil S."/>
            <person name="Calhoun S."/>
            <person name="Haridas S."/>
            <person name="Kuo A."/>
            <person name="Mondo S."/>
            <person name="Pangilinan J."/>
            <person name="Riley R."/>
            <person name="Labutti K."/>
            <person name="Andreopoulos B."/>
            <person name="Lipzen A."/>
            <person name="Chen C."/>
            <person name="Yanf M."/>
            <person name="Daum C."/>
            <person name="Ng V."/>
            <person name="Clum A."/>
            <person name="Ohm R."/>
            <person name="Martin F."/>
            <person name="Silar P."/>
            <person name="Natvig D."/>
            <person name="Lalanne C."/>
            <person name="Gautier V."/>
            <person name="Ament-Velasquez S.L."/>
            <person name="Kruys A."/>
            <person name="Hutchinson M.I."/>
            <person name="Powell A.J."/>
            <person name="Barry K."/>
            <person name="Miller A.N."/>
            <person name="Grigoriev I.V."/>
            <person name="Debuchy R."/>
            <person name="Gladieux P."/>
            <person name="Thoren M.H."/>
            <person name="Johannesson H."/>
        </authorList>
    </citation>
    <scope>NUCLEOTIDE SEQUENCE</scope>
    <source>
        <strain evidence="3">PSN243</strain>
    </source>
</reference>
<evidence type="ECO:0000259" key="2">
    <source>
        <dbReference type="Pfam" id="PF14420"/>
    </source>
</evidence>
<dbReference type="AlphaFoldDB" id="A0AAV9GII8"/>
<evidence type="ECO:0000256" key="1">
    <source>
        <dbReference type="SAM" id="MobiDB-lite"/>
    </source>
</evidence>
<dbReference type="EMBL" id="MU865945">
    <property type="protein sequence ID" value="KAK4448151.1"/>
    <property type="molecule type" value="Genomic_DNA"/>
</dbReference>
<keyword evidence="4" id="KW-1185">Reference proteome</keyword>
<feature type="region of interest" description="Disordered" evidence="1">
    <location>
        <begin position="77"/>
        <end position="125"/>
    </location>
</feature>
<reference evidence="3" key="1">
    <citation type="journal article" date="2023" name="Mol. Phylogenet. Evol.">
        <title>Genome-scale phylogeny and comparative genomics of the fungal order Sordariales.</title>
        <authorList>
            <person name="Hensen N."/>
            <person name="Bonometti L."/>
            <person name="Westerberg I."/>
            <person name="Brannstrom I.O."/>
            <person name="Guillou S."/>
            <person name="Cros-Aarteil S."/>
            <person name="Calhoun S."/>
            <person name="Haridas S."/>
            <person name="Kuo A."/>
            <person name="Mondo S."/>
            <person name="Pangilinan J."/>
            <person name="Riley R."/>
            <person name="LaButti K."/>
            <person name="Andreopoulos B."/>
            <person name="Lipzen A."/>
            <person name="Chen C."/>
            <person name="Yan M."/>
            <person name="Daum C."/>
            <person name="Ng V."/>
            <person name="Clum A."/>
            <person name="Steindorff A."/>
            <person name="Ohm R.A."/>
            <person name="Martin F."/>
            <person name="Silar P."/>
            <person name="Natvig D.O."/>
            <person name="Lalanne C."/>
            <person name="Gautier V."/>
            <person name="Ament-Velasquez S.L."/>
            <person name="Kruys A."/>
            <person name="Hutchinson M.I."/>
            <person name="Powell A.J."/>
            <person name="Barry K."/>
            <person name="Miller A.N."/>
            <person name="Grigoriev I.V."/>
            <person name="Debuchy R."/>
            <person name="Gladieux P."/>
            <person name="Hiltunen Thoren M."/>
            <person name="Johannesson H."/>
        </authorList>
    </citation>
    <scope>NUCLEOTIDE SEQUENCE</scope>
    <source>
        <strain evidence="3">PSN243</strain>
    </source>
</reference>
<proteinExistence type="predicted"/>